<accession>A0A2S9V7Q4</accession>
<keyword evidence="1 2" id="KW-0378">Hydrolase</keyword>
<dbReference type="InterPro" id="IPR009097">
    <property type="entry name" value="Cyclic_Pdiesterase"/>
</dbReference>
<dbReference type="Proteomes" id="UP000238949">
    <property type="component" value="Unassembled WGS sequence"/>
</dbReference>
<comment type="similarity">
    <text evidence="2">Belongs to the 2H phosphoesterase superfamily. ThpR family.</text>
</comment>
<dbReference type="PANTHER" id="PTHR35561">
    <property type="entry name" value="RNA 2',3'-CYCLIC PHOSPHODIESTERASE"/>
    <property type="match status" value="1"/>
</dbReference>
<evidence type="ECO:0000313" key="5">
    <source>
        <dbReference type="Proteomes" id="UP000238949"/>
    </source>
</evidence>
<dbReference type="HAMAP" id="MF_01940">
    <property type="entry name" value="RNA_CPDase"/>
    <property type="match status" value="1"/>
</dbReference>
<evidence type="ECO:0000313" key="4">
    <source>
        <dbReference type="EMBL" id="PRO72463.1"/>
    </source>
</evidence>
<dbReference type="SUPFAM" id="SSF55144">
    <property type="entry name" value="LigT-like"/>
    <property type="match status" value="1"/>
</dbReference>
<gene>
    <name evidence="4" type="primary">thpR</name>
    <name evidence="4" type="ORF">C6Y40_16730</name>
</gene>
<dbReference type="OrthoDB" id="7061261at2"/>
<evidence type="ECO:0000256" key="1">
    <source>
        <dbReference type="ARBA" id="ARBA00022801"/>
    </source>
</evidence>
<feature type="domain" description="Phosphoesterase HXTX" evidence="3">
    <location>
        <begin position="31"/>
        <end position="95"/>
    </location>
</feature>
<dbReference type="EC" id="3.1.4.58" evidence="2"/>
<dbReference type="RefSeq" id="WP_105935552.1">
    <property type="nucleotide sequence ID" value="NZ_PVNP01000187.1"/>
</dbReference>
<comment type="function">
    <text evidence="2">Hydrolyzes RNA 2',3'-cyclic phosphodiester to an RNA 2'-phosphomonoester.</text>
</comment>
<sequence length="199" mass="22332">MRYFIGLDLSPANKLALDSWREKSLPELPRVKMPLKTKAPIRQPRPVPAANFHITLCFLGSVSPRQLEAVTECLAEVTSEPFELSLDTTGFWSGPKIFYVGPEQVPEPLSELAAKATAAARQADIAVEKRDYQPHVTIIRNVKADFPPPLFPPSVVCQFSQFHLFESVSTQSGVTYPIRQSWPLRNTNSVREKLLRGNF</sequence>
<proteinExistence type="inferred from homology"/>
<feature type="active site" description="Proton acceptor" evidence="2">
    <location>
        <position position="135"/>
    </location>
</feature>
<comment type="caution">
    <text evidence="4">The sequence shown here is derived from an EMBL/GenBank/DDBJ whole genome shotgun (WGS) entry which is preliminary data.</text>
</comment>
<evidence type="ECO:0000256" key="2">
    <source>
        <dbReference type="HAMAP-Rule" id="MF_01940"/>
    </source>
</evidence>
<dbReference type="Gene3D" id="3.90.1140.10">
    <property type="entry name" value="Cyclic phosphodiesterase"/>
    <property type="match status" value="1"/>
</dbReference>
<dbReference type="EMBL" id="PVNP01000187">
    <property type="protein sequence ID" value="PRO72463.1"/>
    <property type="molecule type" value="Genomic_DNA"/>
</dbReference>
<dbReference type="GO" id="GO:0008664">
    <property type="term" value="F:RNA 2',3'-cyclic 3'-phosphodiesterase activity"/>
    <property type="evidence" value="ECO:0007669"/>
    <property type="project" value="UniProtKB-EC"/>
</dbReference>
<dbReference type="AlphaFoldDB" id="A0A2S9V7Q4"/>
<name>A0A2S9V7Q4_9ALTE</name>
<keyword evidence="5" id="KW-1185">Reference proteome</keyword>
<feature type="active site" description="Proton donor" evidence="2">
    <location>
        <position position="53"/>
    </location>
</feature>
<comment type="catalytic activity">
    <reaction evidence="2">
        <text>a 3'-end 2',3'-cyclophospho-ribonucleotide-RNA + H2O = a 3'-end 2'-phospho-ribonucleotide-RNA + H(+)</text>
        <dbReference type="Rhea" id="RHEA:11828"/>
        <dbReference type="Rhea" id="RHEA-COMP:10464"/>
        <dbReference type="Rhea" id="RHEA-COMP:17353"/>
        <dbReference type="ChEBI" id="CHEBI:15377"/>
        <dbReference type="ChEBI" id="CHEBI:15378"/>
        <dbReference type="ChEBI" id="CHEBI:83064"/>
        <dbReference type="ChEBI" id="CHEBI:173113"/>
        <dbReference type="EC" id="3.1.4.58"/>
    </reaction>
</comment>
<feature type="short sequence motif" description="HXTX 1" evidence="2">
    <location>
        <begin position="53"/>
        <end position="56"/>
    </location>
</feature>
<dbReference type="NCBIfam" id="TIGR02258">
    <property type="entry name" value="2_5_ligase"/>
    <property type="match status" value="1"/>
</dbReference>
<reference evidence="5" key="1">
    <citation type="journal article" date="2020" name="Int. J. Syst. Evol. Microbiol.">
        <title>Alteromonas alba sp. nov., a marine bacterium isolated from the seawater of the West Pacific Ocean.</title>
        <authorList>
            <person name="Sun C."/>
            <person name="Wu Y.-H."/>
            <person name="Xamxidin M."/>
            <person name="Cheng H."/>
            <person name="Xu X.-W."/>
        </authorList>
    </citation>
    <scope>NUCLEOTIDE SEQUENCE [LARGE SCALE GENOMIC DNA]</scope>
    <source>
        <strain evidence="5">190</strain>
    </source>
</reference>
<dbReference type="PANTHER" id="PTHR35561:SF1">
    <property type="entry name" value="RNA 2',3'-CYCLIC PHOSPHODIESTERASE"/>
    <property type="match status" value="1"/>
</dbReference>
<protein>
    <recommendedName>
        <fullName evidence="2">RNA 2',3'-cyclic phosphodiesterase</fullName>
        <shortName evidence="2">RNA 2',3'-CPDase</shortName>
        <ecNumber evidence="2">3.1.4.58</ecNumber>
    </recommendedName>
</protein>
<feature type="short sequence motif" description="HXTX 2" evidence="2">
    <location>
        <begin position="135"/>
        <end position="138"/>
    </location>
</feature>
<dbReference type="InterPro" id="IPR004175">
    <property type="entry name" value="RNA_CPDase"/>
</dbReference>
<organism evidence="4 5">
    <name type="scientific">Alteromonas alba</name>
    <dbReference type="NCBI Taxonomy" id="2079529"/>
    <lineage>
        <taxon>Bacteria</taxon>
        <taxon>Pseudomonadati</taxon>
        <taxon>Pseudomonadota</taxon>
        <taxon>Gammaproteobacteria</taxon>
        <taxon>Alteromonadales</taxon>
        <taxon>Alteromonadaceae</taxon>
        <taxon>Alteromonas/Salinimonas group</taxon>
        <taxon>Alteromonas</taxon>
    </lineage>
</organism>
<feature type="domain" description="Phosphoesterase HXTX" evidence="3">
    <location>
        <begin position="100"/>
        <end position="148"/>
    </location>
</feature>
<dbReference type="InterPro" id="IPR014051">
    <property type="entry name" value="Phosphoesterase_HXTX"/>
</dbReference>
<dbReference type="GO" id="GO:0004113">
    <property type="term" value="F:2',3'-cyclic-nucleotide 3'-phosphodiesterase activity"/>
    <property type="evidence" value="ECO:0007669"/>
    <property type="project" value="InterPro"/>
</dbReference>
<evidence type="ECO:0000259" key="3">
    <source>
        <dbReference type="Pfam" id="PF02834"/>
    </source>
</evidence>
<dbReference type="Pfam" id="PF02834">
    <property type="entry name" value="LigT_PEase"/>
    <property type="match status" value="2"/>
</dbReference>